<evidence type="ECO:0000256" key="5">
    <source>
        <dbReference type="ARBA" id="ARBA00022679"/>
    </source>
</evidence>
<evidence type="ECO:0000256" key="8">
    <source>
        <dbReference type="PIRSR" id="PIRSR639901-1"/>
    </source>
</evidence>
<dbReference type="NCBIfam" id="NF004387">
    <property type="entry name" value="PRK05749.1-3"/>
    <property type="match status" value="1"/>
</dbReference>
<evidence type="ECO:0000313" key="13">
    <source>
        <dbReference type="Proteomes" id="UP000555393"/>
    </source>
</evidence>
<dbReference type="InterPro" id="IPR007507">
    <property type="entry name" value="Glycos_transf_N"/>
</dbReference>
<feature type="site" description="Transition state stabilizer" evidence="9">
    <location>
        <position position="212"/>
    </location>
</feature>
<comment type="caution">
    <text evidence="12">The sequence shown here is derived from an EMBL/GenBank/DDBJ whole genome shotgun (WGS) entry which is preliminary data.</text>
</comment>
<evidence type="ECO:0000256" key="3">
    <source>
        <dbReference type="ARBA" id="ARBA00012621"/>
    </source>
</evidence>
<proteinExistence type="inferred from homology"/>
<evidence type="ECO:0000256" key="2">
    <source>
        <dbReference type="ARBA" id="ARBA00004713"/>
    </source>
</evidence>
<evidence type="ECO:0000256" key="7">
    <source>
        <dbReference type="ARBA" id="ARBA00049183"/>
    </source>
</evidence>
<dbReference type="Pfam" id="PF04413">
    <property type="entry name" value="Glycos_transf_N"/>
    <property type="match status" value="1"/>
</dbReference>
<dbReference type="AlphaFoldDB" id="A0A841LU31"/>
<comment type="similarity">
    <text evidence="10">Belongs to the glycosyltransferase group 1 family.</text>
</comment>
<evidence type="ECO:0000313" key="12">
    <source>
        <dbReference type="EMBL" id="MBB6260410.1"/>
    </source>
</evidence>
<feature type="active site" description="Proton acceptor" evidence="8">
    <location>
        <position position="68"/>
    </location>
</feature>
<evidence type="ECO:0000256" key="9">
    <source>
        <dbReference type="PIRSR" id="PIRSR639901-2"/>
    </source>
</evidence>
<dbReference type="GO" id="GO:0009244">
    <property type="term" value="P:lipopolysaccharide core region biosynthetic process"/>
    <property type="evidence" value="ECO:0007669"/>
    <property type="project" value="UniProtKB-UniRule"/>
</dbReference>
<keyword evidence="5 10" id="KW-0808">Transferase</keyword>
<keyword evidence="10" id="KW-0448">Lipopolysaccharide biosynthesis</keyword>
<dbReference type="PANTHER" id="PTHR42755:SF1">
    <property type="entry name" value="3-DEOXY-D-MANNO-OCTULOSONIC ACID TRANSFERASE, MITOCHONDRIAL-RELATED"/>
    <property type="match status" value="1"/>
</dbReference>
<evidence type="ECO:0000256" key="4">
    <source>
        <dbReference type="ARBA" id="ARBA00019077"/>
    </source>
</evidence>
<name>A0A841LU31_9HYPH</name>
<dbReference type="RefSeq" id="WP_184220730.1">
    <property type="nucleotide sequence ID" value="NZ_JACIIU010000003.1"/>
</dbReference>
<dbReference type="UniPathway" id="UPA00958"/>
<gene>
    <name evidence="12" type="ORF">FHS77_000944</name>
</gene>
<comment type="pathway">
    <text evidence="2 10">Bacterial outer membrane biogenesis; LPS core biosynthesis.</text>
</comment>
<dbReference type="EMBL" id="JACIIU010000003">
    <property type="protein sequence ID" value="MBB6260410.1"/>
    <property type="molecule type" value="Genomic_DNA"/>
</dbReference>
<reference evidence="12 13" key="1">
    <citation type="submission" date="2020-08" db="EMBL/GenBank/DDBJ databases">
        <title>Genomic Encyclopedia of Type Strains, Phase IV (KMG-IV): sequencing the most valuable type-strain genomes for metagenomic binning, comparative biology and taxonomic classification.</title>
        <authorList>
            <person name="Goeker M."/>
        </authorList>
    </citation>
    <scope>NUCLEOTIDE SEQUENCE [LARGE SCALE GENOMIC DNA]</scope>
    <source>
        <strain evidence="12 13">DSM 22336</strain>
    </source>
</reference>
<dbReference type="InterPro" id="IPR038107">
    <property type="entry name" value="Glycos_transf_N_sf"/>
</dbReference>
<dbReference type="GO" id="GO:0043842">
    <property type="term" value="F:Kdo transferase activity"/>
    <property type="evidence" value="ECO:0007669"/>
    <property type="project" value="UniProtKB-EC"/>
</dbReference>
<evidence type="ECO:0000256" key="1">
    <source>
        <dbReference type="ARBA" id="ARBA00003394"/>
    </source>
</evidence>
<dbReference type="Proteomes" id="UP000555393">
    <property type="component" value="Unassembled WGS sequence"/>
</dbReference>
<keyword evidence="10" id="KW-0472">Membrane</keyword>
<dbReference type="GO" id="GO:0005886">
    <property type="term" value="C:plasma membrane"/>
    <property type="evidence" value="ECO:0007669"/>
    <property type="project" value="UniProtKB-SubCell"/>
</dbReference>
<dbReference type="PANTHER" id="PTHR42755">
    <property type="entry name" value="3-DEOXY-MANNO-OCTULOSONATE CYTIDYLYLTRANSFERASE"/>
    <property type="match status" value="1"/>
</dbReference>
<keyword evidence="12" id="KW-0328">Glycosyltransferase</keyword>
<dbReference type="SUPFAM" id="SSF53756">
    <property type="entry name" value="UDP-Glycosyltransferase/glycogen phosphorylase"/>
    <property type="match status" value="1"/>
</dbReference>
<dbReference type="EC" id="2.4.99.12" evidence="3 10"/>
<keyword evidence="10" id="KW-1003">Cell membrane</keyword>
<evidence type="ECO:0000256" key="10">
    <source>
        <dbReference type="RuleBase" id="RU365103"/>
    </source>
</evidence>
<dbReference type="Gene3D" id="3.40.50.11720">
    <property type="entry name" value="3-Deoxy-D-manno-octulosonic-acid transferase, N-terminal domain"/>
    <property type="match status" value="1"/>
</dbReference>
<evidence type="ECO:0000259" key="11">
    <source>
        <dbReference type="Pfam" id="PF04413"/>
    </source>
</evidence>
<evidence type="ECO:0000256" key="6">
    <source>
        <dbReference type="ARBA" id="ARBA00031445"/>
    </source>
</evidence>
<feature type="domain" description="3-deoxy-D-manno-octulosonic-acid transferase N-terminal" evidence="11">
    <location>
        <begin position="41"/>
        <end position="214"/>
    </location>
</feature>
<comment type="subcellular location">
    <subcellularLocation>
        <location evidence="10">Cell membrane</location>
    </subcellularLocation>
</comment>
<comment type="function">
    <text evidence="1 10">Involved in lipopolysaccharide (LPS) biosynthesis. Catalyzes the transfer of 3-deoxy-D-manno-octulosonate (Kdo) residue(s) from CMP-Kdo to lipid IV(A), the tetraacyldisaccharide-1,4'-bisphosphate precursor of lipid A.</text>
</comment>
<dbReference type="Gene3D" id="3.40.50.2000">
    <property type="entry name" value="Glycogen Phosphorylase B"/>
    <property type="match status" value="1"/>
</dbReference>
<organism evidence="12 13">
    <name type="scientific">Paenochrobactrum gallinarii</name>
    <dbReference type="NCBI Taxonomy" id="643673"/>
    <lineage>
        <taxon>Bacteria</taxon>
        <taxon>Pseudomonadati</taxon>
        <taxon>Pseudomonadota</taxon>
        <taxon>Alphaproteobacteria</taxon>
        <taxon>Hyphomicrobiales</taxon>
        <taxon>Brucellaceae</taxon>
        <taxon>Paenochrobactrum</taxon>
    </lineage>
</organism>
<dbReference type="InterPro" id="IPR039901">
    <property type="entry name" value="Kdotransferase"/>
</dbReference>
<dbReference type="GO" id="GO:0009245">
    <property type="term" value="P:lipid A biosynthetic process"/>
    <property type="evidence" value="ECO:0007669"/>
    <property type="project" value="TreeGrafter"/>
</dbReference>
<feature type="site" description="Transition state stabilizer" evidence="9">
    <location>
        <position position="136"/>
    </location>
</feature>
<sequence length="450" mass="50193">MSERWARNVLTAYRVIGTCLYPFVGTYVRYRTLKGKEDRQRRNERYGKTNIARPDGPLIWVHAASVGETTAIMPLVERLACRDITVLLTTGTMTSAKLVADHMGSHIIHQFVPLDLKPAVERFLNHWKPDLAVTCESEIWPTTIQMLGARQIPQVLVNGRLSDRSFAAWKKRSAIAEALFSNFSHVVAQSELDAERFRALGARPVTVSGNLKVDSAPPPIDKQELARILNEIGPRKRWAAVSTHEGEEEICAQVHKMLTVRHPDLLTIVVPRHPVRGDELETMFMTHGLKVARQSRGDIIEPDTAIFMGDTIGDMGLYLRLTDIAFVGKSLVGEGGHNPLEPAMLNTAVLSGSNVQSFRDSYQRLIKNGGARLVKDREMLAGAVNFLFNNPKHLKVMIAAGLRTVLDMRGSLERTVLSLEPFIQPLLVQAQLTSAAHDETKNPKRLRRGD</sequence>
<comment type="catalytic activity">
    <reaction evidence="7 10">
        <text>lipid IVA (E. coli) + CMP-3-deoxy-beta-D-manno-octulosonate = alpha-Kdo-(2-&gt;6)-lipid IVA (E. coli) + CMP + H(+)</text>
        <dbReference type="Rhea" id="RHEA:28066"/>
        <dbReference type="ChEBI" id="CHEBI:15378"/>
        <dbReference type="ChEBI" id="CHEBI:58603"/>
        <dbReference type="ChEBI" id="CHEBI:60364"/>
        <dbReference type="ChEBI" id="CHEBI:60377"/>
        <dbReference type="ChEBI" id="CHEBI:85987"/>
        <dbReference type="EC" id="2.4.99.12"/>
    </reaction>
</comment>
<accession>A0A841LU31</accession>
<keyword evidence="13" id="KW-1185">Reference proteome</keyword>
<protein>
    <recommendedName>
        <fullName evidence="4 10">3-deoxy-D-manno-octulosonic acid transferase</fullName>
        <shortName evidence="10">Kdo transferase</shortName>
        <ecNumber evidence="3 10">2.4.99.12</ecNumber>
    </recommendedName>
    <alternativeName>
        <fullName evidence="6 10">Lipid IV(A) 3-deoxy-D-manno-octulosonic acid transferase</fullName>
    </alternativeName>
</protein>